<evidence type="ECO:0008006" key="10">
    <source>
        <dbReference type="Google" id="ProtNLM"/>
    </source>
</evidence>
<dbReference type="EMBL" id="QEAN01000027">
    <property type="protein sequence ID" value="TPX52807.1"/>
    <property type="molecule type" value="Genomic_DNA"/>
</dbReference>
<dbReference type="Gene3D" id="1.20.1740.10">
    <property type="entry name" value="Amino acid/polyamine transporter I"/>
    <property type="match status" value="1"/>
</dbReference>
<evidence type="ECO:0000313" key="6">
    <source>
        <dbReference type="EMBL" id="TPX39789.1"/>
    </source>
</evidence>
<feature type="transmembrane region" description="Helical" evidence="5">
    <location>
        <begin position="226"/>
        <end position="249"/>
    </location>
</feature>
<dbReference type="VEuPathDB" id="FungiDB:SeMB42_g01161"/>
<dbReference type="InterPro" id="IPR002293">
    <property type="entry name" value="AA/rel_permease1"/>
</dbReference>
<feature type="transmembrane region" description="Helical" evidence="5">
    <location>
        <begin position="352"/>
        <end position="380"/>
    </location>
</feature>
<comment type="caution">
    <text evidence="7">The sequence shown here is derived from an EMBL/GenBank/DDBJ whole genome shotgun (WGS) entry which is preliminary data.</text>
</comment>
<evidence type="ECO:0000256" key="5">
    <source>
        <dbReference type="SAM" id="Phobius"/>
    </source>
</evidence>
<name>A0A507DNN7_9FUNG</name>
<keyword evidence="8" id="KW-1185">Reference proteome</keyword>
<evidence type="ECO:0000313" key="7">
    <source>
        <dbReference type="EMBL" id="TPX52807.1"/>
    </source>
</evidence>
<feature type="transmembrane region" description="Helical" evidence="5">
    <location>
        <begin position="202"/>
        <end position="219"/>
    </location>
</feature>
<comment type="subcellular location">
    <subcellularLocation>
        <location evidence="1">Membrane</location>
        <topology evidence="1">Multi-pass membrane protein</topology>
    </subcellularLocation>
</comment>
<keyword evidence="4 5" id="KW-0472">Membrane</keyword>
<evidence type="ECO:0000313" key="9">
    <source>
        <dbReference type="Proteomes" id="UP000320475"/>
    </source>
</evidence>
<reference evidence="8 9" key="1">
    <citation type="journal article" date="2019" name="Sci. Rep.">
        <title>Comparative genomics of chytrid fungi reveal insights into the obligate biotrophic and pathogenic lifestyle of Synchytrium endobioticum.</title>
        <authorList>
            <person name="van de Vossenberg B.T.L.H."/>
            <person name="Warris S."/>
            <person name="Nguyen H.D.T."/>
            <person name="van Gent-Pelzer M.P.E."/>
            <person name="Joly D.L."/>
            <person name="van de Geest H.C."/>
            <person name="Bonants P.J.M."/>
            <person name="Smith D.S."/>
            <person name="Levesque C.A."/>
            <person name="van der Lee T.A.J."/>
        </authorList>
    </citation>
    <scope>NUCLEOTIDE SEQUENCE [LARGE SCALE GENOMIC DNA]</scope>
    <source>
        <strain evidence="6 9">LEV6574</strain>
        <strain evidence="7 8">MB42</strain>
    </source>
</reference>
<dbReference type="GO" id="GO:0016020">
    <property type="term" value="C:membrane"/>
    <property type="evidence" value="ECO:0007669"/>
    <property type="project" value="UniProtKB-SubCell"/>
</dbReference>
<dbReference type="AlphaFoldDB" id="A0A507DNN7"/>
<feature type="transmembrane region" description="Helical" evidence="5">
    <location>
        <begin position="489"/>
        <end position="507"/>
    </location>
</feature>
<dbReference type="Proteomes" id="UP000317494">
    <property type="component" value="Unassembled WGS sequence"/>
</dbReference>
<feature type="transmembrane region" description="Helical" evidence="5">
    <location>
        <begin position="160"/>
        <end position="182"/>
    </location>
</feature>
<dbReference type="OrthoDB" id="1718410at2759"/>
<evidence type="ECO:0000256" key="1">
    <source>
        <dbReference type="ARBA" id="ARBA00004141"/>
    </source>
</evidence>
<proteinExistence type="predicted"/>
<dbReference type="STRING" id="286115.A0A507DNN7"/>
<organism evidence="7 8">
    <name type="scientific">Synchytrium endobioticum</name>
    <dbReference type="NCBI Taxonomy" id="286115"/>
    <lineage>
        <taxon>Eukaryota</taxon>
        <taxon>Fungi</taxon>
        <taxon>Fungi incertae sedis</taxon>
        <taxon>Chytridiomycota</taxon>
        <taxon>Chytridiomycota incertae sedis</taxon>
        <taxon>Chytridiomycetes</taxon>
        <taxon>Synchytriales</taxon>
        <taxon>Synchytriaceae</taxon>
        <taxon>Synchytrium</taxon>
    </lineage>
</organism>
<accession>A0A507DNN7</accession>
<feature type="transmembrane region" description="Helical" evidence="5">
    <location>
        <begin position="308"/>
        <end position="332"/>
    </location>
</feature>
<feature type="transmembrane region" description="Helical" evidence="5">
    <location>
        <begin position="401"/>
        <end position="420"/>
    </location>
</feature>
<protein>
    <recommendedName>
        <fullName evidence="10">Amino acid permease/ SLC12A domain-containing protein</fullName>
    </recommendedName>
</protein>
<feature type="transmembrane region" description="Helical" evidence="5">
    <location>
        <begin position="119"/>
        <end position="139"/>
    </location>
</feature>
<dbReference type="Proteomes" id="UP000320475">
    <property type="component" value="Unassembled WGS sequence"/>
</dbReference>
<evidence type="ECO:0000256" key="4">
    <source>
        <dbReference type="ARBA" id="ARBA00023136"/>
    </source>
</evidence>
<dbReference type="PANTHER" id="PTHR43243">
    <property type="entry name" value="INNER MEMBRANE TRANSPORTER YGJI-RELATED"/>
    <property type="match status" value="1"/>
</dbReference>
<feature type="transmembrane region" description="Helical" evidence="5">
    <location>
        <begin position="426"/>
        <end position="449"/>
    </location>
</feature>
<evidence type="ECO:0000256" key="2">
    <source>
        <dbReference type="ARBA" id="ARBA00022692"/>
    </source>
</evidence>
<gene>
    <name evidence="6" type="ORF">SeLEV6574_g06984</name>
    <name evidence="7" type="ORF">SeMB42_g01161</name>
</gene>
<keyword evidence="3 5" id="KW-1133">Transmembrane helix</keyword>
<dbReference type="PANTHER" id="PTHR43243:SF11">
    <property type="entry name" value="AMINO ACID PERMEASE_ SLC12A DOMAIN-CONTAINING PROTEIN"/>
    <property type="match status" value="1"/>
</dbReference>
<sequence>MSTTHFHRYLECSECGHSQPLAKFNASLLTPTTNHLHEHHQVKISLSGQPSRFANDHWEFAGWGQTIRMSISSDIRHASSLIPPKHKLNEWQSTAIAANDLTSSVFFSVGLTIIAAGQYAPICMILAALSLIPLRYILAELGALPLNGAMYSTLISLSKIWAVGAAGVLAMDFTTTAVVSGASACQSLIYMTGGHPAISTSWLLPTILAIFSVVTAIGMRESSTTALIIFIFHILTMIAIIIGSIIYLSHHGVTTFMNNWQAPSPSGNILLDIFYGWSVAFLSSTGLETSGNYIEDQAPGVFPNTLRNMTYLSLVFPPLLTFLALCILPLSIISANPSITLTNMALVMAGPFGIIVSVDSILILSGGVLTAFVGMHGLAYHLTGDGLLPRVSRKQFCSMKGYPVVSMGFFAICCALFFIARGDITILSLVFAMSFLMVLLISALANIFLKYQRGRLPRPVDASYGTVFLGSSILVTAIIGTALQNASAVFVFGGLWLAIISAMWLVLRRVKIAKFILFILEKNDIFPSWTTKIIRWIQRTRSQPVAFFTNQDEIHVLNKAILYMASQELTTANLKIIHIYEDEAAIPSSLEFNVYILDHIYPKIKVDLVLVRAHFNPESVKWVSDQLGIPLNLCFITTPSENHPYPIGDFGGVRVIML</sequence>
<evidence type="ECO:0000313" key="8">
    <source>
        <dbReference type="Proteomes" id="UP000317494"/>
    </source>
</evidence>
<dbReference type="GO" id="GO:0015171">
    <property type="term" value="F:amino acid transmembrane transporter activity"/>
    <property type="evidence" value="ECO:0007669"/>
    <property type="project" value="TreeGrafter"/>
</dbReference>
<evidence type="ECO:0000256" key="3">
    <source>
        <dbReference type="ARBA" id="ARBA00022989"/>
    </source>
</evidence>
<dbReference type="Pfam" id="PF13520">
    <property type="entry name" value="AA_permease_2"/>
    <property type="match status" value="1"/>
</dbReference>
<feature type="transmembrane region" description="Helical" evidence="5">
    <location>
        <begin position="461"/>
        <end position="483"/>
    </location>
</feature>
<keyword evidence="2 5" id="KW-0812">Transmembrane</keyword>
<dbReference type="EMBL" id="QEAM01000444">
    <property type="protein sequence ID" value="TPX39789.1"/>
    <property type="molecule type" value="Genomic_DNA"/>
</dbReference>